<dbReference type="Proteomes" id="UP001432322">
    <property type="component" value="Unassembled WGS sequence"/>
</dbReference>
<gene>
    <name evidence="7" type="ORF">PFISCL1PPCAC_5174</name>
</gene>
<feature type="region of interest" description="Disordered" evidence="5">
    <location>
        <begin position="165"/>
        <end position="215"/>
    </location>
</feature>
<protein>
    <recommendedName>
        <fullName evidence="6">NECAP PHear domain-containing protein</fullName>
    </recommendedName>
</protein>
<keyword evidence="3" id="KW-0254">Endocytosis</keyword>
<feature type="non-terminal residue" evidence="7">
    <location>
        <position position="1"/>
    </location>
</feature>
<dbReference type="AlphaFoldDB" id="A0AAV5V4X9"/>
<dbReference type="Gene3D" id="2.30.29.30">
    <property type="entry name" value="Pleckstrin-homology domain (PH domain)/Phosphotyrosine-binding domain (PTB)"/>
    <property type="match status" value="1"/>
</dbReference>
<feature type="compositionally biased region" description="Low complexity" evidence="5">
    <location>
        <begin position="177"/>
        <end position="189"/>
    </location>
</feature>
<proteinExistence type="inferred from homology"/>
<dbReference type="CDD" id="cd13228">
    <property type="entry name" value="PHear_NECAP"/>
    <property type="match status" value="1"/>
</dbReference>
<dbReference type="GO" id="GO:0006897">
    <property type="term" value="P:endocytosis"/>
    <property type="evidence" value="ECO:0007669"/>
    <property type="project" value="UniProtKB-KW"/>
</dbReference>
<name>A0AAV5V4X9_9BILA</name>
<comment type="similarity">
    <text evidence="1">Belongs to the NECAP family.</text>
</comment>
<dbReference type="GO" id="GO:0030125">
    <property type="term" value="C:clathrin vesicle coat"/>
    <property type="evidence" value="ECO:0007669"/>
    <property type="project" value="TreeGrafter"/>
</dbReference>
<accession>A0AAV5V4X9</accession>
<evidence type="ECO:0000256" key="5">
    <source>
        <dbReference type="SAM" id="MobiDB-lite"/>
    </source>
</evidence>
<dbReference type="InterPro" id="IPR011993">
    <property type="entry name" value="PH-like_dom_sf"/>
</dbReference>
<organism evidence="7 8">
    <name type="scientific">Pristionchus fissidentatus</name>
    <dbReference type="NCBI Taxonomy" id="1538716"/>
    <lineage>
        <taxon>Eukaryota</taxon>
        <taxon>Metazoa</taxon>
        <taxon>Ecdysozoa</taxon>
        <taxon>Nematoda</taxon>
        <taxon>Chromadorea</taxon>
        <taxon>Rhabditida</taxon>
        <taxon>Rhabditina</taxon>
        <taxon>Diplogasteromorpha</taxon>
        <taxon>Diplogasteroidea</taxon>
        <taxon>Neodiplogasteridae</taxon>
        <taxon>Pristionchus</taxon>
    </lineage>
</organism>
<evidence type="ECO:0000256" key="2">
    <source>
        <dbReference type="ARBA" id="ARBA00022448"/>
    </source>
</evidence>
<dbReference type="GO" id="GO:0015031">
    <property type="term" value="P:protein transport"/>
    <property type="evidence" value="ECO:0007669"/>
    <property type="project" value="UniProtKB-KW"/>
</dbReference>
<dbReference type="EMBL" id="BTSY01000002">
    <property type="protein sequence ID" value="GMT13877.1"/>
    <property type="molecule type" value="Genomic_DNA"/>
</dbReference>
<feature type="domain" description="NECAP PHear" evidence="6">
    <location>
        <begin position="16"/>
        <end position="169"/>
    </location>
</feature>
<evidence type="ECO:0000313" key="7">
    <source>
        <dbReference type="EMBL" id="GMT13877.1"/>
    </source>
</evidence>
<dbReference type="FunFam" id="2.30.29.30:FF:000064">
    <property type="entry name" value="Adaptin ear-binding coat-associated protein 1"/>
    <property type="match status" value="1"/>
</dbReference>
<evidence type="ECO:0000256" key="1">
    <source>
        <dbReference type="ARBA" id="ARBA00007736"/>
    </source>
</evidence>
<comment type="caution">
    <text evidence="7">The sequence shown here is derived from an EMBL/GenBank/DDBJ whole genome shotgun (WGS) entry which is preliminary data.</text>
</comment>
<dbReference type="Pfam" id="PF07933">
    <property type="entry name" value="DUF1681"/>
    <property type="match status" value="1"/>
</dbReference>
<keyword evidence="8" id="KW-1185">Reference proteome</keyword>
<sequence length="215" mass="23450">LVSPVYRSLLSIMGDYESVQLVKNEVFVFRIPPLTNTRGHKAADWKLDNPDWTGRMRLVSVADKLVLKLEDKSSGQLYAKCPIDTYPSVAVETVTDSSRYFVIRLQNDGGQSAFVGLGFQDRSDSFDLNVALQDHFKFLKKSEEMSKEPAGPALDLSFKEGQTITINLGKKKESGDGSAPRPRAAAAPSAGGGFPLLPPPPGGIPLLPPPPRRQQ</sequence>
<evidence type="ECO:0000256" key="4">
    <source>
        <dbReference type="ARBA" id="ARBA00022927"/>
    </source>
</evidence>
<evidence type="ECO:0000259" key="6">
    <source>
        <dbReference type="Pfam" id="PF07933"/>
    </source>
</evidence>
<keyword evidence="2" id="KW-0813">Transport</keyword>
<dbReference type="SUPFAM" id="SSF50729">
    <property type="entry name" value="PH domain-like"/>
    <property type="match status" value="1"/>
</dbReference>
<evidence type="ECO:0000313" key="8">
    <source>
        <dbReference type="Proteomes" id="UP001432322"/>
    </source>
</evidence>
<dbReference type="PANTHER" id="PTHR12847">
    <property type="entry name" value="ATP-BINDING CASSETTE ABC TRANSPORTER-RELATED"/>
    <property type="match status" value="1"/>
</dbReference>
<evidence type="ECO:0000256" key="3">
    <source>
        <dbReference type="ARBA" id="ARBA00022583"/>
    </source>
</evidence>
<dbReference type="PANTHER" id="PTHR12847:SF9">
    <property type="entry name" value="NECAP-LIKE PROTEIN CG9132"/>
    <property type="match status" value="1"/>
</dbReference>
<reference evidence="7" key="1">
    <citation type="submission" date="2023-10" db="EMBL/GenBank/DDBJ databases">
        <title>Genome assembly of Pristionchus species.</title>
        <authorList>
            <person name="Yoshida K."/>
            <person name="Sommer R.J."/>
        </authorList>
    </citation>
    <scope>NUCLEOTIDE SEQUENCE</scope>
    <source>
        <strain evidence="7">RS5133</strain>
    </source>
</reference>
<dbReference type="InterPro" id="IPR012466">
    <property type="entry name" value="NECAP_PHear"/>
</dbReference>
<feature type="compositionally biased region" description="Pro residues" evidence="5">
    <location>
        <begin position="196"/>
        <end position="215"/>
    </location>
</feature>
<keyword evidence="4" id="KW-0653">Protein transport</keyword>